<keyword evidence="1" id="KW-1185">Reference proteome</keyword>
<name>A0A914EF06_9BILA</name>
<dbReference type="AlphaFoldDB" id="A0A914EF06"/>
<sequence>PISIGPKGASNVQMAECIADENQNPQVEIVPNGIQNQVDETETKV</sequence>
<evidence type="ECO:0000313" key="1">
    <source>
        <dbReference type="Proteomes" id="UP000887540"/>
    </source>
</evidence>
<dbReference type="WBParaSite" id="ACRNAN_scaffold7387.g21436.t1">
    <property type="protein sequence ID" value="ACRNAN_scaffold7387.g21436.t1"/>
    <property type="gene ID" value="ACRNAN_scaffold7387.g21436"/>
</dbReference>
<organism evidence="1 2">
    <name type="scientific">Acrobeloides nanus</name>
    <dbReference type="NCBI Taxonomy" id="290746"/>
    <lineage>
        <taxon>Eukaryota</taxon>
        <taxon>Metazoa</taxon>
        <taxon>Ecdysozoa</taxon>
        <taxon>Nematoda</taxon>
        <taxon>Chromadorea</taxon>
        <taxon>Rhabditida</taxon>
        <taxon>Tylenchina</taxon>
        <taxon>Cephalobomorpha</taxon>
        <taxon>Cephaloboidea</taxon>
        <taxon>Cephalobidae</taxon>
        <taxon>Acrobeloides</taxon>
    </lineage>
</organism>
<protein>
    <submittedName>
        <fullName evidence="2">Uncharacterized protein</fullName>
    </submittedName>
</protein>
<reference evidence="2" key="1">
    <citation type="submission" date="2022-11" db="UniProtKB">
        <authorList>
            <consortium name="WormBaseParasite"/>
        </authorList>
    </citation>
    <scope>IDENTIFICATION</scope>
</reference>
<dbReference type="Proteomes" id="UP000887540">
    <property type="component" value="Unplaced"/>
</dbReference>
<proteinExistence type="predicted"/>
<accession>A0A914EF06</accession>
<evidence type="ECO:0000313" key="2">
    <source>
        <dbReference type="WBParaSite" id="ACRNAN_scaffold7387.g21436.t1"/>
    </source>
</evidence>